<dbReference type="RefSeq" id="WP_012244687.1">
    <property type="nucleotide sequence ID" value="NC_010168.1"/>
</dbReference>
<name>A9WPP3_RENSM</name>
<dbReference type="AlphaFoldDB" id="A9WPP3"/>
<keyword evidence="2" id="KW-1133">Transmembrane helix</keyword>
<dbReference type="KEGG" id="rsa:RSal33209_1264"/>
<evidence type="ECO:0000256" key="1">
    <source>
        <dbReference type="SAM" id="MobiDB-lite"/>
    </source>
</evidence>
<evidence type="ECO:0000256" key="2">
    <source>
        <dbReference type="SAM" id="Phobius"/>
    </source>
</evidence>
<organism evidence="3 4">
    <name type="scientific">Renibacterium salmoninarum (strain ATCC 33209 / DSM 20767 / JCM 11484 / NBRC 15589 / NCIMB 2235)</name>
    <dbReference type="NCBI Taxonomy" id="288705"/>
    <lineage>
        <taxon>Bacteria</taxon>
        <taxon>Bacillati</taxon>
        <taxon>Actinomycetota</taxon>
        <taxon>Actinomycetes</taxon>
        <taxon>Micrococcales</taxon>
        <taxon>Micrococcaceae</taxon>
        <taxon>Renibacterium</taxon>
    </lineage>
</organism>
<dbReference type="STRING" id="288705.RSal33209_1264"/>
<accession>A9WPP3</accession>
<feature type="region of interest" description="Disordered" evidence="1">
    <location>
        <begin position="81"/>
        <end position="108"/>
    </location>
</feature>
<dbReference type="EMBL" id="CP000910">
    <property type="protein sequence ID" value="ABY23001.1"/>
    <property type="molecule type" value="Genomic_DNA"/>
</dbReference>
<evidence type="ECO:0000313" key="3">
    <source>
        <dbReference type="EMBL" id="ABY23001.1"/>
    </source>
</evidence>
<keyword evidence="4" id="KW-1185">Reference proteome</keyword>
<keyword evidence="2" id="KW-0812">Transmembrane</keyword>
<feature type="transmembrane region" description="Helical" evidence="2">
    <location>
        <begin position="42"/>
        <end position="63"/>
    </location>
</feature>
<evidence type="ECO:0000313" key="4">
    <source>
        <dbReference type="Proteomes" id="UP000002007"/>
    </source>
</evidence>
<reference evidence="4" key="1">
    <citation type="journal article" date="2008" name="J. Bacteriol.">
        <title>Genome sequence of the fish pathogen Renibacterium salmoninarum suggests reductive evolution away from an environmental Arthrobacter ancestor.</title>
        <authorList>
            <person name="Wiens G.D."/>
            <person name="Rockey D.D."/>
            <person name="Wu Z."/>
            <person name="Chang J."/>
            <person name="Levy R."/>
            <person name="Crane S."/>
            <person name="Chen D.S."/>
            <person name="Capri G.R."/>
            <person name="Burnett J.R."/>
            <person name="Sudheesh P.S."/>
            <person name="Schipma M.J."/>
            <person name="Burd H."/>
            <person name="Bhattacharyya A."/>
            <person name="Rhodes L.D."/>
            <person name="Kaul R."/>
            <person name="Strom M.S."/>
        </authorList>
    </citation>
    <scope>NUCLEOTIDE SEQUENCE [LARGE SCALE GENOMIC DNA]</scope>
    <source>
        <strain evidence="4">ATCC 33209 / DSM 20767 / JCM 11484 / NBRC 15589 / NCIMB 2235</strain>
    </source>
</reference>
<protein>
    <submittedName>
        <fullName evidence="3">Hypothetical membrane protein</fullName>
    </submittedName>
</protein>
<feature type="transmembrane region" description="Helical" evidence="2">
    <location>
        <begin position="12"/>
        <end position="36"/>
    </location>
</feature>
<dbReference type="HOGENOM" id="CLU_2194802_0_0_11"/>
<keyword evidence="2" id="KW-0472">Membrane</keyword>
<gene>
    <name evidence="3" type="ordered locus">RSal33209_1264</name>
</gene>
<sequence>MRHKNQQQEHQLAVVRHFFGFFALLGVLAAIVIPLLGQQDVLTVALTAAAVATLAAGLAMLVTRSTARPAAVRLVDRDYPGPEKFRVADDPQLSGRPQPPAPNTSCSA</sequence>
<proteinExistence type="predicted"/>
<dbReference type="Proteomes" id="UP000002007">
    <property type="component" value="Chromosome"/>
</dbReference>